<dbReference type="InterPro" id="IPR013325">
    <property type="entry name" value="RNA_pol_sigma_r2"/>
</dbReference>
<dbReference type="InterPro" id="IPR013249">
    <property type="entry name" value="RNA_pol_sigma70_r4_t2"/>
</dbReference>
<dbReference type="AlphaFoldDB" id="A0A327NFR5"/>
<sequence>MFASLSDEETIRQLLPSQPNQCFEALYSRYVKKVYQRCLSMTKDAEQAEDFTQDIFLKVFNKLDAFQERSSFSTWLYSISYNYCADQLRLSKRLPTTTWEESGIGHNTPDEDETQLQEETLQVVQQAMTTLSVEERTFLRLKYEDGMSIEELALLYNLKPSAVKMRLKRSREKVKKLCVQQCLS</sequence>
<dbReference type="EMBL" id="QLII01000001">
    <property type="protein sequence ID" value="RAI73643.1"/>
    <property type="molecule type" value="Genomic_DNA"/>
</dbReference>
<dbReference type="NCBIfam" id="TIGR02937">
    <property type="entry name" value="sigma70-ECF"/>
    <property type="match status" value="1"/>
</dbReference>
<dbReference type="InterPro" id="IPR007627">
    <property type="entry name" value="RNA_pol_sigma70_r2"/>
</dbReference>
<comment type="similarity">
    <text evidence="1">Belongs to the sigma-70 factor family. ECF subfamily.</text>
</comment>
<evidence type="ECO:0000256" key="3">
    <source>
        <dbReference type="ARBA" id="ARBA00023082"/>
    </source>
</evidence>
<keyword evidence="5" id="KW-0804">Transcription</keyword>
<dbReference type="PANTHER" id="PTHR43133:SF8">
    <property type="entry name" value="RNA POLYMERASE SIGMA FACTOR HI_1459-RELATED"/>
    <property type="match status" value="1"/>
</dbReference>
<evidence type="ECO:0000313" key="9">
    <source>
        <dbReference type="Proteomes" id="UP000249016"/>
    </source>
</evidence>
<dbReference type="Pfam" id="PF04542">
    <property type="entry name" value="Sigma70_r2"/>
    <property type="match status" value="1"/>
</dbReference>
<dbReference type="Proteomes" id="UP000249016">
    <property type="component" value="Unassembled WGS sequence"/>
</dbReference>
<keyword evidence="2" id="KW-0805">Transcription regulation</keyword>
<dbReference type="GO" id="GO:0003677">
    <property type="term" value="F:DNA binding"/>
    <property type="evidence" value="ECO:0007669"/>
    <property type="project" value="UniProtKB-KW"/>
</dbReference>
<dbReference type="PANTHER" id="PTHR43133">
    <property type="entry name" value="RNA POLYMERASE ECF-TYPE SIGMA FACTO"/>
    <property type="match status" value="1"/>
</dbReference>
<protein>
    <submittedName>
        <fullName evidence="8">RNA polymerase subunit sigma-70</fullName>
    </submittedName>
</protein>
<dbReference type="CDD" id="cd06171">
    <property type="entry name" value="Sigma70_r4"/>
    <property type="match status" value="1"/>
</dbReference>
<comment type="caution">
    <text evidence="8">The sequence shown here is derived from an EMBL/GenBank/DDBJ whole genome shotgun (WGS) entry which is preliminary data.</text>
</comment>
<evidence type="ECO:0000256" key="4">
    <source>
        <dbReference type="ARBA" id="ARBA00023125"/>
    </source>
</evidence>
<dbReference type="InterPro" id="IPR013324">
    <property type="entry name" value="RNA_pol_sigma_r3/r4-like"/>
</dbReference>
<keyword evidence="4" id="KW-0238">DNA-binding</keyword>
<dbReference type="Gene3D" id="1.10.10.10">
    <property type="entry name" value="Winged helix-like DNA-binding domain superfamily/Winged helix DNA-binding domain"/>
    <property type="match status" value="1"/>
</dbReference>
<organism evidence="8 9">
    <name type="scientific">Spirosoma telluris</name>
    <dbReference type="NCBI Taxonomy" id="2183553"/>
    <lineage>
        <taxon>Bacteria</taxon>
        <taxon>Pseudomonadati</taxon>
        <taxon>Bacteroidota</taxon>
        <taxon>Cytophagia</taxon>
        <taxon>Cytophagales</taxon>
        <taxon>Cytophagaceae</taxon>
        <taxon>Spirosoma</taxon>
    </lineage>
</organism>
<evidence type="ECO:0000259" key="7">
    <source>
        <dbReference type="Pfam" id="PF08281"/>
    </source>
</evidence>
<accession>A0A327NFR5</accession>
<evidence type="ECO:0000259" key="6">
    <source>
        <dbReference type="Pfam" id="PF04542"/>
    </source>
</evidence>
<evidence type="ECO:0000256" key="1">
    <source>
        <dbReference type="ARBA" id="ARBA00010641"/>
    </source>
</evidence>
<dbReference type="GO" id="GO:0006352">
    <property type="term" value="P:DNA-templated transcription initiation"/>
    <property type="evidence" value="ECO:0007669"/>
    <property type="project" value="InterPro"/>
</dbReference>
<keyword evidence="3" id="KW-0731">Sigma factor</keyword>
<dbReference type="Gene3D" id="1.10.1740.10">
    <property type="match status" value="1"/>
</dbReference>
<dbReference type="InterPro" id="IPR014284">
    <property type="entry name" value="RNA_pol_sigma-70_dom"/>
</dbReference>
<reference evidence="8 9" key="1">
    <citation type="submission" date="2018-06" db="EMBL/GenBank/DDBJ databases">
        <title>Spirosoma sp. HMF3257 Genome sequencing and assembly.</title>
        <authorList>
            <person name="Kang H."/>
            <person name="Cha I."/>
            <person name="Kim H."/>
            <person name="Kang J."/>
            <person name="Joh K."/>
        </authorList>
    </citation>
    <scope>NUCLEOTIDE SEQUENCE [LARGE SCALE GENOMIC DNA]</scope>
    <source>
        <strain evidence="8 9">HMF3257</strain>
    </source>
</reference>
<dbReference type="SUPFAM" id="SSF88946">
    <property type="entry name" value="Sigma2 domain of RNA polymerase sigma factors"/>
    <property type="match status" value="1"/>
</dbReference>
<feature type="domain" description="RNA polymerase sigma factor 70 region 4 type 2" evidence="7">
    <location>
        <begin position="122"/>
        <end position="173"/>
    </location>
</feature>
<evidence type="ECO:0000256" key="5">
    <source>
        <dbReference type="ARBA" id="ARBA00023163"/>
    </source>
</evidence>
<keyword evidence="9" id="KW-1185">Reference proteome</keyword>
<dbReference type="Pfam" id="PF08281">
    <property type="entry name" value="Sigma70_r4_2"/>
    <property type="match status" value="1"/>
</dbReference>
<proteinExistence type="inferred from homology"/>
<dbReference type="SUPFAM" id="SSF88659">
    <property type="entry name" value="Sigma3 and sigma4 domains of RNA polymerase sigma factors"/>
    <property type="match status" value="1"/>
</dbReference>
<name>A0A327NFR5_9BACT</name>
<dbReference type="InterPro" id="IPR039425">
    <property type="entry name" value="RNA_pol_sigma-70-like"/>
</dbReference>
<dbReference type="GO" id="GO:0016987">
    <property type="term" value="F:sigma factor activity"/>
    <property type="evidence" value="ECO:0007669"/>
    <property type="project" value="UniProtKB-KW"/>
</dbReference>
<dbReference type="RefSeq" id="WP_111340521.1">
    <property type="nucleotide sequence ID" value="NZ_QLII01000001.1"/>
</dbReference>
<evidence type="ECO:0000313" key="8">
    <source>
        <dbReference type="EMBL" id="RAI73643.1"/>
    </source>
</evidence>
<evidence type="ECO:0000256" key="2">
    <source>
        <dbReference type="ARBA" id="ARBA00023015"/>
    </source>
</evidence>
<dbReference type="OrthoDB" id="1027298at2"/>
<gene>
    <name evidence="8" type="ORF">HMF3257_02965</name>
</gene>
<dbReference type="InterPro" id="IPR036388">
    <property type="entry name" value="WH-like_DNA-bd_sf"/>
</dbReference>
<feature type="domain" description="RNA polymerase sigma-70 region 2" evidence="6">
    <location>
        <begin position="26"/>
        <end position="92"/>
    </location>
</feature>